<keyword evidence="2" id="KW-1185">Reference proteome</keyword>
<accession>A0ACB6QZG7</accession>
<sequence length="1017" mass="111748">MTLRRPVVGGSRTNATGYWRLFYALCRALPRGSEISKAEVALRKVSMHEKALSPPPSHCLLSNRTIMLFSRLPSLVLILATAVVVHVSPVNIKPADPAPSQGNGCILKTDFDDKSKPNPWDNQPLRQNGTSRDVGVWLRKRDAVEQIPLEWYVNATGHNNTYRIIQPVQSNESRNLGYVVDSAFEVPGAGAGMLALVGALAWSENPPRLFNIDKWLFHTDESGKIYLGLHDAYGDLFQPLQYDHGFLWYANPNTWCPPPGQGECDGLNFFFGGNDQQKFGQKVRIRVECPYGVNWNLLGSLLGVVSGGRIYWGLVTGCLSGKLLCLKIMSGDPRTRKSGDLDDERWLENDVDGNTNYQIKPLPAQRSTLYLLLVNKLFSKRLRLSPGIKRSGNGTYTADLHVVCGTAILRGADAGWGSGRRSLGHNNITILCIIAQATVITSFIATSCTFGGGFPILLGCCHLAALNFSLKHSPVITSSTPSPSSFPVHVGITTKITSRFELKEIVTEYRSSPLQLKTLCTVDLKILPYLLVPCPPSSSHTADFFTASKVSEITLAGDVGVLCVEESNLSTGFAELVEEARDIGDGDGGESLFGRSTSNDGARATSAAGVVVDVLGGVSLVDGESHAVSLSPRTEDLLKSSILSCGFVAIGLDIPPKSSHAPQFRSTRCSTVQLGDFDVYTGEILCTFVWKGGRQWPLFIAVQLGSIYYAGCIIVALIHNCAFQAFPPFKWIEDCVNFAGVMVARKFLSGLETHQQRLHLDRIILSEGLIALDASSWKIPPLVAGLASMSYGIYMWFFIAPSAVEAWFFIEEERDLGQAEKSLPSRRITPSYQILVLSSQIPSARLIRVLRLPQDLVAFWVSFYTGFGSVTPFKKYGQLIAMVYLDQHTLVQRSRNHEENDLEFMLFLILGIANLMNLNHFISLIVLWTLPILVLASFYTLSGLENHGKDKTNIEFMDLTDKTSYFVEIRCAGTWNEALVIFPAGPFAQLSGPEDSASSAQLCNRFPCHGLEQHGFE</sequence>
<proteinExistence type="predicted"/>
<comment type="caution">
    <text evidence="1">The sequence shown here is derived from an EMBL/GenBank/DDBJ whole genome shotgun (WGS) entry which is preliminary data.</text>
</comment>
<organism evidence="1 2">
    <name type="scientific">Lindgomyces ingoldianus</name>
    <dbReference type="NCBI Taxonomy" id="673940"/>
    <lineage>
        <taxon>Eukaryota</taxon>
        <taxon>Fungi</taxon>
        <taxon>Dikarya</taxon>
        <taxon>Ascomycota</taxon>
        <taxon>Pezizomycotina</taxon>
        <taxon>Dothideomycetes</taxon>
        <taxon>Pleosporomycetidae</taxon>
        <taxon>Pleosporales</taxon>
        <taxon>Lindgomycetaceae</taxon>
        <taxon>Lindgomyces</taxon>
    </lineage>
</organism>
<evidence type="ECO:0000313" key="1">
    <source>
        <dbReference type="EMBL" id="KAF2472394.1"/>
    </source>
</evidence>
<dbReference type="Proteomes" id="UP000799755">
    <property type="component" value="Unassembled WGS sequence"/>
</dbReference>
<dbReference type="EMBL" id="MU003502">
    <property type="protein sequence ID" value="KAF2472394.1"/>
    <property type="molecule type" value="Genomic_DNA"/>
</dbReference>
<protein>
    <submittedName>
        <fullName evidence="1">Uncharacterized protein</fullName>
    </submittedName>
</protein>
<reference evidence="1" key="1">
    <citation type="journal article" date="2020" name="Stud. Mycol.">
        <title>101 Dothideomycetes genomes: a test case for predicting lifestyles and emergence of pathogens.</title>
        <authorList>
            <person name="Haridas S."/>
            <person name="Albert R."/>
            <person name="Binder M."/>
            <person name="Bloem J."/>
            <person name="Labutti K."/>
            <person name="Salamov A."/>
            <person name="Andreopoulos B."/>
            <person name="Baker S."/>
            <person name="Barry K."/>
            <person name="Bills G."/>
            <person name="Bluhm B."/>
            <person name="Cannon C."/>
            <person name="Castanera R."/>
            <person name="Culley D."/>
            <person name="Daum C."/>
            <person name="Ezra D."/>
            <person name="Gonzalez J."/>
            <person name="Henrissat B."/>
            <person name="Kuo A."/>
            <person name="Liang C."/>
            <person name="Lipzen A."/>
            <person name="Lutzoni F."/>
            <person name="Magnuson J."/>
            <person name="Mondo S."/>
            <person name="Nolan M."/>
            <person name="Ohm R."/>
            <person name="Pangilinan J."/>
            <person name="Park H.-J."/>
            <person name="Ramirez L."/>
            <person name="Alfaro M."/>
            <person name="Sun H."/>
            <person name="Tritt A."/>
            <person name="Yoshinaga Y."/>
            <person name="Zwiers L.-H."/>
            <person name="Turgeon B."/>
            <person name="Goodwin S."/>
            <person name="Spatafora J."/>
            <person name="Crous P."/>
            <person name="Grigoriev I."/>
        </authorList>
    </citation>
    <scope>NUCLEOTIDE SEQUENCE</scope>
    <source>
        <strain evidence="1">ATCC 200398</strain>
    </source>
</reference>
<name>A0ACB6QZG7_9PLEO</name>
<evidence type="ECO:0000313" key="2">
    <source>
        <dbReference type="Proteomes" id="UP000799755"/>
    </source>
</evidence>
<gene>
    <name evidence="1" type="ORF">BDR25DRAFT_353421</name>
</gene>